<comment type="caution">
    <text evidence="1">The sequence shown here is derived from an EMBL/GenBank/DDBJ whole genome shotgun (WGS) entry which is preliminary data.</text>
</comment>
<evidence type="ECO:0000313" key="2">
    <source>
        <dbReference type="Proteomes" id="UP001165960"/>
    </source>
</evidence>
<evidence type="ECO:0000313" key="1">
    <source>
        <dbReference type="EMBL" id="KAJ9072286.1"/>
    </source>
</evidence>
<gene>
    <name evidence="1" type="ORF">DSO57_1029212</name>
</gene>
<proteinExistence type="predicted"/>
<name>A0ACC2TCJ1_9FUNG</name>
<dbReference type="Proteomes" id="UP001165960">
    <property type="component" value="Unassembled WGS sequence"/>
</dbReference>
<reference evidence="1" key="1">
    <citation type="submission" date="2022-04" db="EMBL/GenBank/DDBJ databases">
        <title>Genome of the entomopathogenic fungus Entomophthora muscae.</title>
        <authorList>
            <person name="Elya C."/>
            <person name="Lovett B.R."/>
            <person name="Lee E."/>
            <person name="Macias A.M."/>
            <person name="Hajek A.E."/>
            <person name="De Bivort B.L."/>
            <person name="Kasson M.T."/>
            <person name="De Fine Licht H.H."/>
            <person name="Stajich J.E."/>
        </authorList>
    </citation>
    <scope>NUCLEOTIDE SEQUENCE</scope>
    <source>
        <strain evidence="1">Berkeley</strain>
    </source>
</reference>
<accession>A0ACC2TCJ1</accession>
<protein>
    <submittedName>
        <fullName evidence="1">Uncharacterized protein</fullName>
    </submittedName>
</protein>
<keyword evidence="2" id="KW-1185">Reference proteome</keyword>
<sequence>MSGETNSLLYGAQNLFYYGSYQAAINECSNIQPQLKGQDLIDLKFLLYRSYIGLKKYNLVLGETEKQDAPELKGIYLFTKASATKASDLEAKTKIVDELFELAKDGSNILNVNLQILSSIAGCSVDKLEPALKAVSLQPKHLECVAIKVQILLQLDRVDLAQKELTAAKSWADDVPLIQLIEAWIGLRLGGQKFQEADAIFDELSQQSFAKTVKLLNCRAVANMHLGQIQEAEEFLQEALNKDGDDPETLANLIVCSTLNNKPCDIRERYVSQLREVEPHHPYLESFDSKSLLFEECASKIKAN</sequence>
<organism evidence="1 2">
    <name type="scientific">Entomophthora muscae</name>
    <dbReference type="NCBI Taxonomy" id="34485"/>
    <lineage>
        <taxon>Eukaryota</taxon>
        <taxon>Fungi</taxon>
        <taxon>Fungi incertae sedis</taxon>
        <taxon>Zoopagomycota</taxon>
        <taxon>Entomophthoromycotina</taxon>
        <taxon>Entomophthoromycetes</taxon>
        <taxon>Entomophthorales</taxon>
        <taxon>Entomophthoraceae</taxon>
        <taxon>Entomophthora</taxon>
    </lineage>
</organism>
<dbReference type="EMBL" id="QTSX02003031">
    <property type="protein sequence ID" value="KAJ9072286.1"/>
    <property type="molecule type" value="Genomic_DNA"/>
</dbReference>